<evidence type="ECO:0000256" key="1">
    <source>
        <dbReference type="SAM" id="SignalP"/>
    </source>
</evidence>
<reference evidence="3 4" key="1">
    <citation type="submission" date="2016-01" db="EMBL/GenBank/DDBJ databases">
        <title>Biosynthesis of antibiotic leucinostatins and their inhibition on Phytophthora in bio-control Purpureocillium lilacinum.</title>
        <authorList>
            <person name="Wang G."/>
            <person name="Liu Z."/>
            <person name="Lin R."/>
            <person name="Li E."/>
            <person name="Mao Z."/>
            <person name="Ling J."/>
            <person name="Yin W."/>
            <person name="Xie B."/>
        </authorList>
    </citation>
    <scope>NUCLEOTIDE SEQUENCE [LARGE SCALE GENOMIC DNA]</scope>
    <source>
        <strain evidence="3">PLBJ-1</strain>
        <strain evidence="2">PLFJ-1</strain>
    </source>
</reference>
<dbReference type="OMA" id="LCCREAR"/>
<sequence length="84" mass="9286">MMKLRAFIFVFMMLMLGGAEACKCMMGDTPMHVETRYCCVEVGGFPRGHDCPAGTISKHLSAFSDCCKSMERGFKSDCRCPKGC</sequence>
<dbReference type="Proteomes" id="UP000078340">
    <property type="component" value="Unassembled WGS sequence"/>
</dbReference>
<dbReference type="EMBL" id="LSBH01000008">
    <property type="protein sequence ID" value="OAQ75717.1"/>
    <property type="molecule type" value="Genomic_DNA"/>
</dbReference>
<comment type="caution">
    <text evidence="3">The sequence shown here is derived from an EMBL/GenBank/DDBJ whole genome shotgun (WGS) entry which is preliminary data.</text>
</comment>
<feature type="chain" id="PRO_5010455997" evidence="1">
    <location>
        <begin position="22"/>
        <end position="84"/>
    </location>
</feature>
<name>A0A179GD17_PURLI</name>
<evidence type="ECO:0000313" key="2">
    <source>
        <dbReference type="EMBL" id="OAQ75060.1"/>
    </source>
</evidence>
<protein>
    <submittedName>
        <fullName evidence="3">Uncharacterized protein</fullName>
    </submittedName>
</protein>
<proteinExistence type="predicted"/>
<organism evidence="3 4">
    <name type="scientific">Purpureocillium lilacinum</name>
    <name type="common">Paecilomyces lilacinus</name>
    <dbReference type="NCBI Taxonomy" id="33203"/>
    <lineage>
        <taxon>Eukaryota</taxon>
        <taxon>Fungi</taxon>
        <taxon>Dikarya</taxon>
        <taxon>Ascomycota</taxon>
        <taxon>Pezizomycotina</taxon>
        <taxon>Sordariomycetes</taxon>
        <taxon>Hypocreomycetidae</taxon>
        <taxon>Hypocreales</taxon>
        <taxon>Ophiocordycipitaceae</taxon>
        <taxon>Purpureocillium</taxon>
    </lineage>
</organism>
<evidence type="ECO:0000313" key="3">
    <source>
        <dbReference type="EMBL" id="OAQ75717.1"/>
    </source>
</evidence>
<evidence type="ECO:0000313" key="4">
    <source>
        <dbReference type="Proteomes" id="UP000078240"/>
    </source>
</evidence>
<dbReference type="AlphaFoldDB" id="A0A179GD17"/>
<dbReference type="EMBL" id="LSBI01000017">
    <property type="protein sequence ID" value="OAQ75060.1"/>
    <property type="molecule type" value="Genomic_DNA"/>
</dbReference>
<accession>A0A179GD17</accession>
<gene>
    <name evidence="3" type="ORF">VFPBJ_09690</name>
    <name evidence="2" type="ORF">VFPFJ_10898</name>
</gene>
<dbReference type="Proteomes" id="UP000078240">
    <property type="component" value="Unassembled WGS sequence"/>
</dbReference>
<keyword evidence="1" id="KW-0732">Signal</keyword>
<feature type="signal peptide" evidence="1">
    <location>
        <begin position="1"/>
        <end position="21"/>
    </location>
</feature>